<feature type="compositionally biased region" description="Basic residues" evidence="13">
    <location>
        <begin position="184"/>
        <end position="195"/>
    </location>
</feature>
<keyword evidence="3 11" id="KW-0813">Transport</keyword>
<dbReference type="GO" id="GO:0005777">
    <property type="term" value="C:peroxisome"/>
    <property type="evidence" value="ECO:0007669"/>
    <property type="project" value="TreeGrafter"/>
</dbReference>
<evidence type="ECO:0000259" key="15">
    <source>
        <dbReference type="PROSITE" id="PS51228"/>
    </source>
</evidence>
<dbReference type="CDD" id="cd00435">
    <property type="entry name" value="ACBP"/>
    <property type="match status" value="1"/>
</dbReference>
<sequence length="480" mass="52998">MEVQSVTGEEESRLIQLRFDAAVKVIKSLPPDGPFQPSNDMMLKFYSYYKQATVGACSIPRPGFWDAVGKAKWDAWSSLGDMSKEEAMTAYVDEMKLILEGMPMTVEVEELLRVLGPFYELIDEKKKISQISDLSTGFGTMLNSMPSKSVTKSIIRTMEMNGTLFPFFFSTILIPDKKSAASQPKKKGAARRHKAPLSNGKVANGGAHLTNGSHSRTALSTDESQEVEFLRCIAELLLSDFHLISDPGLDVSGPGHLASDSDSEVYCDSVDQFGQEENSEHNRSLDELDEEESHILTPLDEPEVTRELQEETHDPPQVVRCGGEDGDNSGTISQRQMLNAGMPDSSLVRRGKGSRSPGLGSGSLVPMYSSGDGDGSRRGGAVTPVGSLNEQIVVALARLQEDMQSVLERLHTLEALTASQARSMSLSPTYAPPPVNKKRQKPSWWPFDISPTSLAFAVIWPFVVQWLIRLYLQRRRRRIN</sequence>
<evidence type="ECO:0000256" key="11">
    <source>
        <dbReference type="PIRNR" id="PIRNR002412"/>
    </source>
</evidence>
<feature type="region of interest" description="Disordered" evidence="13">
    <location>
        <begin position="180"/>
        <end position="220"/>
    </location>
</feature>
<dbReference type="Ensembl" id="ENSLBET00000014386.1">
    <property type="protein sequence ID" value="ENSLBEP00000013632.1"/>
    <property type="gene ID" value="ENSLBEG00000010434.1"/>
</dbReference>
<feature type="domain" description="ACB" evidence="15">
    <location>
        <begin position="15"/>
        <end position="104"/>
    </location>
</feature>
<protein>
    <recommendedName>
        <fullName evidence="11">Acyl-CoA-binding domain-containing protein 5</fullName>
    </recommendedName>
</protein>
<feature type="compositionally biased region" description="Polar residues" evidence="13">
    <location>
        <begin position="210"/>
        <end position="220"/>
    </location>
</feature>
<comment type="subcellular location">
    <subcellularLocation>
        <location evidence="1">Membrane</location>
        <topology evidence="1">Single-pass membrane protein</topology>
    </subcellularLocation>
</comment>
<evidence type="ECO:0000313" key="17">
    <source>
        <dbReference type="Proteomes" id="UP000261660"/>
    </source>
</evidence>
<feature type="region of interest" description="Disordered" evidence="13">
    <location>
        <begin position="274"/>
        <end position="383"/>
    </location>
</feature>
<feature type="binding site" evidence="12">
    <location>
        <position position="91"/>
    </location>
    <ligand>
        <name>an acyl-CoA</name>
        <dbReference type="ChEBI" id="CHEBI:58342"/>
    </ligand>
</feature>
<accession>A0A3Q3F4C3</accession>
<evidence type="ECO:0000256" key="12">
    <source>
        <dbReference type="PIRSR" id="PIRSR002412-1"/>
    </source>
</evidence>
<feature type="transmembrane region" description="Helical" evidence="14">
    <location>
        <begin position="454"/>
        <end position="472"/>
    </location>
</feature>
<dbReference type="STRING" id="56723.ENSLBEP00000013632"/>
<evidence type="ECO:0000256" key="1">
    <source>
        <dbReference type="ARBA" id="ARBA00004167"/>
    </source>
</evidence>
<dbReference type="FunCoup" id="A0A3Q3F4C3">
    <property type="interactions" value="741"/>
</dbReference>
<dbReference type="Pfam" id="PF00887">
    <property type="entry name" value="ACBP"/>
    <property type="match status" value="1"/>
</dbReference>
<feature type="binding site" evidence="12">
    <location>
        <position position="72"/>
    </location>
    <ligand>
        <name>an acyl-CoA</name>
        <dbReference type="ChEBI" id="CHEBI:58342"/>
    </ligand>
</feature>
<dbReference type="InterPro" id="IPR014352">
    <property type="entry name" value="FERM/acyl-CoA-bd_prot_sf"/>
</dbReference>
<dbReference type="Proteomes" id="UP000261660">
    <property type="component" value="Unplaced"/>
</dbReference>
<dbReference type="InterPro" id="IPR000582">
    <property type="entry name" value="Acyl-CoA-binding_protein"/>
</dbReference>
<reference evidence="16" key="1">
    <citation type="submission" date="2025-08" db="UniProtKB">
        <authorList>
            <consortium name="Ensembl"/>
        </authorList>
    </citation>
    <scope>IDENTIFICATION</scope>
</reference>
<evidence type="ECO:0000313" key="16">
    <source>
        <dbReference type="Ensembl" id="ENSLBEP00000013632.1"/>
    </source>
</evidence>
<feature type="compositionally biased region" description="Polar residues" evidence="13">
    <location>
        <begin position="328"/>
        <end position="337"/>
    </location>
</feature>
<dbReference type="PRINTS" id="PR00689">
    <property type="entry name" value="ACOABINDINGP"/>
</dbReference>
<evidence type="ECO:0000256" key="2">
    <source>
        <dbReference type="ARBA" id="ARBA00010310"/>
    </source>
</evidence>
<keyword evidence="8 11" id="KW-0446">Lipid-binding</keyword>
<evidence type="ECO:0000256" key="14">
    <source>
        <dbReference type="SAM" id="Phobius"/>
    </source>
</evidence>
<feature type="binding site" evidence="12">
    <location>
        <begin position="26"/>
        <end position="35"/>
    </location>
    <ligand>
        <name>an acyl-CoA</name>
        <dbReference type="ChEBI" id="CHEBI:58342"/>
    </ligand>
</feature>
<dbReference type="InterPro" id="IPR016347">
    <property type="entry name" value="ACBD5"/>
</dbReference>
<dbReference type="PANTHER" id="PTHR23310:SF6">
    <property type="entry name" value="ACYL-COA-BINDING DOMAIN-CONTAINING PROTEIN 5"/>
    <property type="match status" value="1"/>
</dbReference>
<dbReference type="InterPro" id="IPR022408">
    <property type="entry name" value="Acyl-CoA-binding_prot_CS"/>
</dbReference>
<feature type="compositionally biased region" description="Basic and acidic residues" evidence="13">
    <location>
        <begin position="303"/>
        <end position="314"/>
    </location>
</feature>
<dbReference type="GeneTree" id="ENSGT00940000156350"/>
<keyword evidence="9 14" id="KW-0472">Membrane</keyword>
<keyword evidence="6" id="KW-0072">Autophagy</keyword>
<dbReference type="PROSITE" id="PS00880">
    <property type="entry name" value="ACB_1"/>
    <property type="match status" value="1"/>
</dbReference>
<feature type="binding site" evidence="12">
    <location>
        <begin position="46"/>
        <end position="50"/>
    </location>
    <ligand>
        <name>an acyl-CoA</name>
        <dbReference type="ChEBI" id="CHEBI:58342"/>
    </ligand>
</feature>
<evidence type="ECO:0000256" key="13">
    <source>
        <dbReference type="SAM" id="MobiDB-lite"/>
    </source>
</evidence>
<dbReference type="Gene3D" id="1.20.80.10">
    <property type="match status" value="1"/>
</dbReference>
<evidence type="ECO:0000256" key="3">
    <source>
        <dbReference type="ARBA" id="ARBA00022448"/>
    </source>
</evidence>
<proteinExistence type="inferred from homology"/>
<dbReference type="GO" id="GO:0006631">
    <property type="term" value="P:fatty acid metabolic process"/>
    <property type="evidence" value="ECO:0007669"/>
    <property type="project" value="TreeGrafter"/>
</dbReference>
<evidence type="ECO:0000256" key="8">
    <source>
        <dbReference type="ARBA" id="ARBA00023121"/>
    </source>
</evidence>
<dbReference type="GO" id="GO:0016020">
    <property type="term" value="C:membrane"/>
    <property type="evidence" value="ECO:0007669"/>
    <property type="project" value="UniProtKB-SubCell"/>
</dbReference>
<comment type="similarity">
    <text evidence="2">Belongs to the ATG37 family.</text>
</comment>
<keyword evidence="4 14" id="KW-0812">Transmembrane</keyword>
<dbReference type="AlphaFoldDB" id="A0A3Q3F4C3"/>
<evidence type="ECO:0000256" key="6">
    <source>
        <dbReference type="ARBA" id="ARBA00023006"/>
    </source>
</evidence>
<reference evidence="16" key="2">
    <citation type="submission" date="2025-09" db="UniProtKB">
        <authorList>
            <consortium name="Ensembl"/>
        </authorList>
    </citation>
    <scope>IDENTIFICATION</scope>
</reference>
<keyword evidence="17" id="KW-1185">Reference proteome</keyword>
<dbReference type="GO" id="GO:0000062">
    <property type="term" value="F:fatty-acyl-CoA binding"/>
    <property type="evidence" value="ECO:0007669"/>
    <property type="project" value="InterPro"/>
</dbReference>
<dbReference type="PIRSF" id="PIRSF002412">
    <property type="entry name" value="MA_DBI"/>
    <property type="match status" value="1"/>
</dbReference>
<dbReference type="SUPFAM" id="SSF47027">
    <property type="entry name" value="Acyl-CoA binding protein"/>
    <property type="match status" value="1"/>
</dbReference>
<keyword evidence="7" id="KW-0175">Coiled coil</keyword>
<evidence type="ECO:0000256" key="5">
    <source>
        <dbReference type="ARBA" id="ARBA00022989"/>
    </source>
</evidence>
<evidence type="ECO:0000256" key="10">
    <source>
        <dbReference type="ARBA" id="ARBA00025481"/>
    </source>
</evidence>
<evidence type="ECO:0000256" key="9">
    <source>
        <dbReference type="ARBA" id="ARBA00023136"/>
    </source>
</evidence>
<organism evidence="16 17">
    <name type="scientific">Labrus bergylta</name>
    <name type="common">ballan wrasse</name>
    <dbReference type="NCBI Taxonomy" id="56723"/>
    <lineage>
        <taxon>Eukaryota</taxon>
        <taxon>Metazoa</taxon>
        <taxon>Chordata</taxon>
        <taxon>Craniata</taxon>
        <taxon>Vertebrata</taxon>
        <taxon>Euteleostomi</taxon>
        <taxon>Actinopterygii</taxon>
        <taxon>Neopterygii</taxon>
        <taxon>Teleostei</taxon>
        <taxon>Neoteleostei</taxon>
        <taxon>Acanthomorphata</taxon>
        <taxon>Eupercaria</taxon>
        <taxon>Labriformes</taxon>
        <taxon>Labridae</taxon>
        <taxon>Labrus</taxon>
    </lineage>
</organism>
<evidence type="ECO:0000256" key="4">
    <source>
        <dbReference type="ARBA" id="ARBA00022692"/>
    </source>
</evidence>
<evidence type="ECO:0000256" key="7">
    <source>
        <dbReference type="ARBA" id="ARBA00023054"/>
    </source>
</evidence>
<comment type="function">
    <text evidence="10">Acyl-CoA binding protein which acts as the peroxisome receptor for pexophagy but is dispensable for aggrephagy and nonselective autophagy. Binds medium- and long-chain acyl-CoA esters.</text>
</comment>
<dbReference type="FunFam" id="1.20.80.10:FF:000010">
    <property type="entry name" value="Acyl-CoA-binding domain-containing protein 5"/>
    <property type="match status" value="1"/>
</dbReference>
<dbReference type="InterPro" id="IPR035984">
    <property type="entry name" value="Acyl-CoA-binding_sf"/>
</dbReference>
<dbReference type="InParanoid" id="A0A3Q3F4C3"/>
<dbReference type="PANTHER" id="PTHR23310">
    <property type="entry name" value="ACYL-COA-BINDING PROTEIN, ACBP"/>
    <property type="match status" value="1"/>
</dbReference>
<dbReference type="GO" id="GO:0000425">
    <property type="term" value="P:pexophagy"/>
    <property type="evidence" value="ECO:0007669"/>
    <property type="project" value="InterPro"/>
</dbReference>
<keyword evidence="5 14" id="KW-1133">Transmembrane helix</keyword>
<dbReference type="PROSITE" id="PS51228">
    <property type="entry name" value="ACB_2"/>
    <property type="match status" value="1"/>
</dbReference>
<name>A0A3Q3F4C3_9LABR</name>